<proteinExistence type="inferred from homology"/>
<dbReference type="InterPro" id="IPR036388">
    <property type="entry name" value="WH-like_DNA-bd_sf"/>
</dbReference>
<keyword evidence="5" id="KW-0472">Membrane</keyword>
<keyword evidence="8" id="KW-1185">Reference proteome</keyword>
<sequence length="288" mass="31710">MDLTDLRVFQAVAHTGGITRAAALLHRVPSNITTRIQQLESDLGATLFIREGKRFQLSPQGKVLLDYATRLLALAEEARGAMHDEVPRGVLNLGAMESTAAIRLPSVLGQMHERYPGLSVELRTGAPRPLTARVLAGELDAALVAEPVSDTRLETMLAYVEDLVIIGPQDHRPIRSARDLRTGTLLAFEPDCPHRQRLEAWCARDSVVPQRIVEVGSYHAILGCCVAGMGVALIPAAVLDTYTERARLSVHKLKGEYRSVRTLLIWRKDSPQPKVSALANLLQEVRRK</sequence>
<dbReference type="Gene3D" id="3.40.190.10">
    <property type="entry name" value="Periplasmic binding protein-like II"/>
    <property type="match status" value="2"/>
</dbReference>
<reference evidence="7 8" key="1">
    <citation type="submission" date="2018-10" db="EMBL/GenBank/DDBJ databases">
        <title>Paraburkholderia sp. 7MK8-2, isolated from soil.</title>
        <authorList>
            <person name="Gao Z.-H."/>
            <person name="Qiu L.-H."/>
        </authorList>
    </citation>
    <scope>NUCLEOTIDE SEQUENCE [LARGE SCALE GENOMIC DNA]</scope>
    <source>
        <strain evidence="7 8">7MK8-2</strain>
    </source>
</reference>
<evidence type="ECO:0000313" key="7">
    <source>
        <dbReference type="EMBL" id="RKP44521.1"/>
    </source>
</evidence>
<dbReference type="InterPro" id="IPR000847">
    <property type="entry name" value="LysR_HTH_N"/>
</dbReference>
<dbReference type="Pfam" id="PF03466">
    <property type="entry name" value="LysR_substrate"/>
    <property type="match status" value="1"/>
</dbReference>
<dbReference type="InterPro" id="IPR005119">
    <property type="entry name" value="LysR_subst-bd"/>
</dbReference>
<dbReference type="GO" id="GO:0003700">
    <property type="term" value="F:DNA-binding transcription factor activity"/>
    <property type="evidence" value="ECO:0007669"/>
    <property type="project" value="InterPro"/>
</dbReference>
<dbReference type="PANTHER" id="PTHR30126">
    <property type="entry name" value="HTH-TYPE TRANSCRIPTIONAL REGULATOR"/>
    <property type="match status" value="1"/>
</dbReference>
<evidence type="ECO:0000256" key="2">
    <source>
        <dbReference type="ARBA" id="ARBA00023015"/>
    </source>
</evidence>
<accession>A0A494X4D6</accession>
<feature type="domain" description="HTH lysR-type" evidence="6">
    <location>
        <begin position="1"/>
        <end position="58"/>
    </location>
</feature>
<evidence type="ECO:0000256" key="1">
    <source>
        <dbReference type="ARBA" id="ARBA00009437"/>
    </source>
</evidence>
<evidence type="ECO:0000259" key="6">
    <source>
        <dbReference type="PROSITE" id="PS50931"/>
    </source>
</evidence>
<dbReference type="SUPFAM" id="SSF46785">
    <property type="entry name" value="Winged helix' DNA-binding domain"/>
    <property type="match status" value="1"/>
</dbReference>
<dbReference type="EMBL" id="RBZV01000012">
    <property type="protein sequence ID" value="RKP44521.1"/>
    <property type="molecule type" value="Genomic_DNA"/>
</dbReference>
<gene>
    <name evidence="7" type="ORF">D7S89_21785</name>
</gene>
<dbReference type="AlphaFoldDB" id="A0A494X4D6"/>
<dbReference type="OrthoDB" id="464481at2"/>
<keyword evidence="4" id="KW-0804">Transcription</keyword>
<dbReference type="Gene3D" id="1.10.10.10">
    <property type="entry name" value="Winged helix-like DNA-binding domain superfamily/Winged helix DNA-binding domain"/>
    <property type="match status" value="1"/>
</dbReference>
<dbReference type="GO" id="GO:0000976">
    <property type="term" value="F:transcription cis-regulatory region binding"/>
    <property type="evidence" value="ECO:0007669"/>
    <property type="project" value="TreeGrafter"/>
</dbReference>
<protein>
    <submittedName>
        <fullName evidence="7">LysR family transcriptional regulator</fullName>
    </submittedName>
</protein>
<keyword evidence="3" id="KW-0238">DNA-binding</keyword>
<dbReference type="SUPFAM" id="SSF53850">
    <property type="entry name" value="Periplasmic binding protein-like II"/>
    <property type="match status" value="1"/>
</dbReference>
<keyword evidence="5" id="KW-1133">Transmembrane helix</keyword>
<organism evidence="7 8">
    <name type="scientific">Trinickia fusca</name>
    <dbReference type="NCBI Taxonomy" id="2419777"/>
    <lineage>
        <taxon>Bacteria</taxon>
        <taxon>Pseudomonadati</taxon>
        <taxon>Pseudomonadota</taxon>
        <taxon>Betaproteobacteria</taxon>
        <taxon>Burkholderiales</taxon>
        <taxon>Burkholderiaceae</taxon>
        <taxon>Trinickia</taxon>
    </lineage>
</organism>
<keyword evidence="2" id="KW-0805">Transcription regulation</keyword>
<dbReference type="PROSITE" id="PS50931">
    <property type="entry name" value="HTH_LYSR"/>
    <property type="match status" value="1"/>
</dbReference>
<dbReference type="PANTHER" id="PTHR30126:SF40">
    <property type="entry name" value="HTH-TYPE TRANSCRIPTIONAL REGULATOR GLTR"/>
    <property type="match status" value="1"/>
</dbReference>
<feature type="transmembrane region" description="Helical" evidence="5">
    <location>
        <begin position="218"/>
        <end position="239"/>
    </location>
</feature>
<evidence type="ECO:0000256" key="5">
    <source>
        <dbReference type="SAM" id="Phobius"/>
    </source>
</evidence>
<dbReference type="RefSeq" id="WP_121280944.1">
    <property type="nucleotide sequence ID" value="NZ_RBZV01000012.1"/>
</dbReference>
<dbReference type="InterPro" id="IPR036390">
    <property type="entry name" value="WH_DNA-bd_sf"/>
</dbReference>
<comment type="caution">
    <text evidence="7">The sequence shown here is derived from an EMBL/GenBank/DDBJ whole genome shotgun (WGS) entry which is preliminary data.</text>
</comment>
<dbReference type="CDD" id="cd08442">
    <property type="entry name" value="PBP2_YofA_SoxR_like"/>
    <property type="match status" value="1"/>
</dbReference>
<comment type="similarity">
    <text evidence="1">Belongs to the LysR transcriptional regulatory family.</text>
</comment>
<evidence type="ECO:0000256" key="3">
    <source>
        <dbReference type="ARBA" id="ARBA00023125"/>
    </source>
</evidence>
<name>A0A494X4D6_9BURK</name>
<dbReference type="Proteomes" id="UP000280434">
    <property type="component" value="Unassembled WGS sequence"/>
</dbReference>
<evidence type="ECO:0000256" key="4">
    <source>
        <dbReference type="ARBA" id="ARBA00023163"/>
    </source>
</evidence>
<dbReference type="FunFam" id="1.10.10.10:FF:000001">
    <property type="entry name" value="LysR family transcriptional regulator"/>
    <property type="match status" value="1"/>
</dbReference>
<evidence type="ECO:0000313" key="8">
    <source>
        <dbReference type="Proteomes" id="UP000280434"/>
    </source>
</evidence>
<dbReference type="Pfam" id="PF00126">
    <property type="entry name" value="HTH_1"/>
    <property type="match status" value="1"/>
</dbReference>
<keyword evidence="5" id="KW-0812">Transmembrane</keyword>